<sequence>MEVDQISDNNSSSNRNDREGERKERSLTTTTTTFTTNAPRTWFRRNRVLRLENLDPSGTRQDIQASFEKRGFLSTWIDHTKDSTSGYARLNVPQAKEVEALIMAEGGLRVGTEIVRIRALEGEEEDSYWALAVDRDYSNASKRLLRQHKSLKPKVRIPANLLRKRFVLSSSSSGGAASSLEEDNGTQQKKKNKASKGLRYVPYKALDDDEIMPPQDAIHRERINHLMTQIGGSDLNSKNAMSFDGVDCTVQSSSSNNRHDITNTSLETESAEEIVAKFEKLYLDV</sequence>
<feature type="region of interest" description="Disordered" evidence="3">
    <location>
        <begin position="1"/>
        <end position="31"/>
    </location>
</feature>
<dbReference type="GO" id="GO:1990904">
    <property type="term" value="C:ribonucleoprotein complex"/>
    <property type="evidence" value="ECO:0007669"/>
    <property type="project" value="UniProtKB-UniRule"/>
</dbReference>
<reference evidence="5" key="1">
    <citation type="submission" date="2021-06" db="EMBL/GenBank/DDBJ databases">
        <authorList>
            <person name="Kallberg Y."/>
            <person name="Tangrot J."/>
            <person name="Rosling A."/>
        </authorList>
    </citation>
    <scope>NUCLEOTIDE SEQUENCE</scope>
    <source>
        <strain evidence="5">FL130A</strain>
    </source>
</reference>
<keyword evidence="6" id="KW-1185">Reference proteome</keyword>
<evidence type="ECO:0000259" key="4">
    <source>
        <dbReference type="PROSITE" id="PS51939"/>
    </source>
</evidence>
<dbReference type="AlphaFoldDB" id="A0A9N8ZGW1"/>
<dbReference type="InterPro" id="IPR014886">
    <property type="entry name" value="La_xRRM"/>
</dbReference>
<feature type="compositionally biased region" description="Basic and acidic residues" evidence="3">
    <location>
        <begin position="15"/>
        <end position="26"/>
    </location>
</feature>
<accession>A0A9N8ZGW1</accession>
<dbReference type="EMBL" id="CAJVPS010000532">
    <property type="protein sequence ID" value="CAG8493018.1"/>
    <property type="molecule type" value="Genomic_DNA"/>
</dbReference>
<keyword evidence="1 2" id="KW-0694">RNA-binding</keyword>
<evidence type="ECO:0000313" key="5">
    <source>
        <dbReference type="EMBL" id="CAG8493018.1"/>
    </source>
</evidence>
<dbReference type="Gene3D" id="3.30.70.330">
    <property type="match status" value="1"/>
</dbReference>
<name>A0A9N8ZGW1_9GLOM</name>
<gene>
    <name evidence="5" type="ORF">ALEPTO_LOCUS3087</name>
</gene>
<dbReference type="Proteomes" id="UP000789508">
    <property type="component" value="Unassembled WGS sequence"/>
</dbReference>
<dbReference type="OrthoDB" id="439993at2759"/>
<dbReference type="PROSITE" id="PS51939">
    <property type="entry name" value="XRRM"/>
    <property type="match status" value="1"/>
</dbReference>
<evidence type="ECO:0000256" key="3">
    <source>
        <dbReference type="SAM" id="MobiDB-lite"/>
    </source>
</evidence>
<dbReference type="InterPro" id="IPR012677">
    <property type="entry name" value="Nucleotide-bd_a/b_plait_sf"/>
</dbReference>
<feature type="domain" description="XRRM" evidence="4">
    <location>
        <begin position="42"/>
        <end position="167"/>
    </location>
</feature>
<dbReference type="GO" id="GO:0003723">
    <property type="term" value="F:RNA binding"/>
    <property type="evidence" value="ECO:0007669"/>
    <property type="project" value="UniProtKB-KW"/>
</dbReference>
<evidence type="ECO:0000313" key="6">
    <source>
        <dbReference type="Proteomes" id="UP000789508"/>
    </source>
</evidence>
<dbReference type="Pfam" id="PF08777">
    <property type="entry name" value="RRM_3"/>
    <property type="match status" value="1"/>
</dbReference>
<comment type="caution">
    <text evidence="5">The sequence shown here is derived from an EMBL/GenBank/DDBJ whole genome shotgun (WGS) entry which is preliminary data.</text>
</comment>
<organism evidence="5 6">
    <name type="scientific">Ambispora leptoticha</name>
    <dbReference type="NCBI Taxonomy" id="144679"/>
    <lineage>
        <taxon>Eukaryota</taxon>
        <taxon>Fungi</taxon>
        <taxon>Fungi incertae sedis</taxon>
        <taxon>Mucoromycota</taxon>
        <taxon>Glomeromycotina</taxon>
        <taxon>Glomeromycetes</taxon>
        <taxon>Archaeosporales</taxon>
        <taxon>Ambisporaceae</taxon>
        <taxon>Ambispora</taxon>
    </lineage>
</organism>
<protein>
    <submittedName>
        <fullName evidence="5">1364_t:CDS:1</fullName>
    </submittedName>
</protein>
<proteinExistence type="predicted"/>
<feature type="region of interest" description="Disordered" evidence="3">
    <location>
        <begin position="171"/>
        <end position="195"/>
    </location>
</feature>
<evidence type="ECO:0000256" key="2">
    <source>
        <dbReference type="PROSITE-ProRule" id="PRU01288"/>
    </source>
</evidence>
<evidence type="ECO:0000256" key="1">
    <source>
        <dbReference type="ARBA" id="ARBA00022884"/>
    </source>
</evidence>